<evidence type="ECO:0000313" key="18">
    <source>
        <dbReference type="EMBL" id="NXU07838.1"/>
    </source>
</evidence>
<evidence type="ECO:0000256" key="1">
    <source>
        <dbReference type="ARBA" id="ARBA00004323"/>
    </source>
</evidence>
<sequence length="401" mass="44966">FRKLNILQHAPETQEVDTQEKQGLNYSDNGNSRSILKVALGGHITRLKDAVEKTPRWKGKEEQKETMKPVMGVKEAKESMSVKQPPQLEGIKKATVETTPMVQENKGKTTVRPAPWLEEAKEKTIVKPLPREKTTVKLAPGVKGAHENTSKDQAKPKAPPASMKTVRPAPQAAAVTQKRKLSAANFPSEPHWDFEDEYLLDNSSPPSTCSESVRARAAKSDWLRDLFLPNITPFIDKRYFSDSEWNRLEHFIPPFGFMDLNYSQVKKVISLLPPKPHQQLLLANHDSSVPTCISCAVVGNGGILNNSGIGQEIDSHDYVFRVSGAVIKGYEKDVGTKTSFYGFTAYSLVSSLQILGHRGFSSIPWDKHVRYIHFMEGARDYEWLEALLFNKNIRKGFLNLG</sequence>
<keyword evidence="12" id="KW-0325">Glycoprotein</keyword>
<dbReference type="AlphaFoldDB" id="A0A7L3HSW9"/>
<feature type="region of interest" description="Disordered" evidence="17">
    <location>
        <begin position="142"/>
        <end position="167"/>
    </location>
</feature>
<evidence type="ECO:0000256" key="7">
    <source>
        <dbReference type="ARBA" id="ARBA00022968"/>
    </source>
</evidence>
<feature type="compositionally biased region" description="Basic and acidic residues" evidence="17">
    <location>
        <begin position="144"/>
        <end position="155"/>
    </location>
</feature>
<dbReference type="EC" id="2.4.3.3" evidence="14"/>
<comment type="catalytic activity">
    <reaction evidence="16">
        <text>a 3-O-[N-acetyl-alpha-D-galactosaminyl]-L-threonyl-[protein] + CMP-N-acetyl-beta-neuraminate = a 3-O-[N-acetyl-alpha-neuraminosyl-(2-&gt;6)-N-acetyl-alpha-D-galactosaminyl]-L-threonyl-[protein] + CMP + H(+)</text>
        <dbReference type="Rhea" id="RHEA:81643"/>
        <dbReference type="Rhea" id="RHEA-COMP:11689"/>
        <dbReference type="Rhea" id="RHEA-COMP:19720"/>
        <dbReference type="ChEBI" id="CHEBI:15378"/>
        <dbReference type="ChEBI" id="CHEBI:57812"/>
        <dbReference type="ChEBI" id="CHEBI:60377"/>
        <dbReference type="ChEBI" id="CHEBI:87075"/>
        <dbReference type="ChEBI" id="CHEBI:231970"/>
    </reaction>
    <physiologicalReaction direction="left-to-right" evidence="16">
        <dbReference type="Rhea" id="RHEA:81644"/>
    </physiologicalReaction>
</comment>
<dbReference type="EMBL" id="VZTT01267694">
    <property type="protein sequence ID" value="NXU07838.1"/>
    <property type="molecule type" value="Genomic_DNA"/>
</dbReference>
<keyword evidence="8" id="KW-1133">Transmembrane helix</keyword>
<dbReference type="GO" id="GO:0000139">
    <property type="term" value="C:Golgi membrane"/>
    <property type="evidence" value="ECO:0007669"/>
    <property type="project" value="UniProtKB-SubCell"/>
</dbReference>
<evidence type="ECO:0000256" key="2">
    <source>
        <dbReference type="ARBA" id="ARBA00004922"/>
    </source>
</evidence>
<comment type="pathway">
    <text evidence="2">Protein modification; protein glycosylation.</text>
</comment>
<dbReference type="GO" id="GO:0009312">
    <property type="term" value="P:oligosaccharide biosynthetic process"/>
    <property type="evidence" value="ECO:0007669"/>
    <property type="project" value="TreeGrafter"/>
</dbReference>
<keyword evidence="6" id="KW-0812">Transmembrane</keyword>
<keyword evidence="11" id="KW-1015">Disulfide bond</keyword>
<dbReference type="Gene3D" id="3.90.1480.20">
    <property type="entry name" value="Glycosyl transferase family 29"/>
    <property type="match status" value="1"/>
</dbReference>
<name>A0A7L3HSW9_9PASS</name>
<keyword evidence="10" id="KW-0472">Membrane</keyword>
<feature type="non-terminal residue" evidence="18">
    <location>
        <position position="401"/>
    </location>
</feature>
<dbReference type="OrthoDB" id="10264956at2759"/>
<evidence type="ECO:0000256" key="3">
    <source>
        <dbReference type="ARBA" id="ARBA00006003"/>
    </source>
</evidence>
<dbReference type="Pfam" id="PF00777">
    <property type="entry name" value="Glyco_transf_29"/>
    <property type="match status" value="1"/>
</dbReference>
<gene>
    <name evidence="18" type="primary">St6galnac1</name>
    <name evidence="18" type="ORF">BUPERY_R05405</name>
</gene>
<dbReference type="Proteomes" id="UP000566314">
    <property type="component" value="Unassembled WGS sequence"/>
</dbReference>
<comment type="catalytic activity">
    <reaction evidence="13">
        <text>a beta-D-galactosyl-(1-&gt;3)-N-acetyl-alpha-D-galactosaminyl derivative + CMP-N-acetyl-beta-neuraminate = a beta-D-galactosyl-(1-&gt;3)-[N-acetyl-alpha-neuraminyl-(2-&gt;6)]-N-acetyl-alpha-D-galactosaminyl derivative + CMP + H(+)</text>
        <dbReference type="Rhea" id="RHEA:11136"/>
        <dbReference type="ChEBI" id="CHEBI:15378"/>
        <dbReference type="ChEBI" id="CHEBI:57812"/>
        <dbReference type="ChEBI" id="CHEBI:60377"/>
        <dbReference type="ChEBI" id="CHEBI:133470"/>
        <dbReference type="ChEBI" id="CHEBI:140764"/>
        <dbReference type="EC" id="2.4.3.3"/>
    </reaction>
    <physiologicalReaction direction="left-to-right" evidence="13">
        <dbReference type="Rhea" id="RHEA:11137"/>
    </physiologicalReaction>
</comment>
<reference evidence="18 19" key="1">
    <citation type="submission" date="2019-09" db="EMBL/GenBank/DDBJ databases">
        <title>Bird 10,000 Genomes (B10K) Project - Family phase.</title>
        <authorList>
            <person name="Zhang G."/>
        </authorList>
    </citation>
    <scope>NUCLEOTIDE SEQUENCE [LARGE SCALE GENOMIC DNA]</scope>
    <source>
        <strain evidence="18">B10K-DU-012-02</strain>
    </source>
</reference>
<evidence type="ECO:0000256" key="4">
    <source>
        <dbReference type="ARBA" id="ARBA00022676"/>
    </source>
</evidence>
<evidence type="ECO:0000256" key="16">
    <source>
        <dbReference type="ARBA" id="ARBA00052285"/>
    </source>
</evidence>
<accession>A0A7L3HSW9</accession>
<evidence type="ECO:0000256" key="5">
    <source>
        <dbReference type="ARBA" id="ARBA00022679"/>
    </source>
</evidence>
<proteinExistence type="inferred from homology"/>
<evidence type="ECO:0000256" key="6">
    <source>
        <dbReference type="ARBA" id="ARBA00022692"/>
    </source>
</evidence>
<organism evidence="18 19">
    <name type="scientific">Buphagus erythrorhynchus</name>
    <name type="common">red-billed oxpecker</name>
    <dbReference type="NCBI Taxonomy" id="245048"/>
    <lineage>
        <taxon>Eukaryota</taxon>
        <taxon>Metazoa</taxon>
        <taxon>Chordata</taxon>
        <taxon>Craniata</taxon>
        <taxon>Vertebrata</taxon>
        <taxon>Euteleostomi</taxon>
        <taxon>Archelosauria</taxon>
        <taxon>Archosauria</taxon>
        <taxon>Dinosauria</taxon>
        <taxon>Saurischia</taxon>
        <taxon>Theropoda</taxon>
        <taxon>Coelurosauria</taxon>
        <taxon>Aves</taxon>
        <taxon>Neognathae</taxon>
        <taxon>Neoaves</taxon>
        <taxon>Telluraves</taxon>
        <taxon>Australaves</taxon>
        <taxon>Passeriformes</taxon>
        <taxon>Sturnidae</taxon>
        <taxon>Buphagus</taxon>
    </lineage>
</organism>
<evidence type="ECO:0000256" key="12">
    <source>
        <dbReference type="ARBA" id="ARBA00023180"/>
    </source>
</evidence>
<evidence type="ECO:0000256" key="8">
    <source>
        <dbReference type="ARBA" id="ARBA00022989"/>
    </source>
</evidence>
<evidence type="ECO:0000256" key="17">
    <source>
        <dbReference type="SAM" id="MobiDB-lite"/>
    </source>
</evidence>
<evidence type="ECO:0000256" key="9">
    <source>
        <dbReference type="ARBA" id="ARBA00023034"/>
    </source>
</evidence>
<evidence type="ECO:0000256" key="14">
    <source>
        <dbReference type="ARBA" id="ARBA00039109"/>
    </source>
</evidence>
<keyword evidence="7" id="KW-0735">Signal-anchor</keyword>
<evidence type="ECO:0000256" key="11">
    <source>
        <dbReference type="ARBA" id="ARBA00023157"/>
    </source>
</evidence>
<dbReference type="PANTHER" id="PTHR45941">
    <property type="entry name" value="ALPHA-N-ACETYLGALACTOSAMINIDE ALPHA-2,6-SIALYLTRANSFERASE 2-LIKE-RELATED"/>
    <property type="match status" value="1"/>
</dbReference>
<keyword evidence="19" id="KW-1185">Reference proteome</keyword>
<keyword evidence="5 18" id="KW-0808">Transferase</keyword>
<dbReference type="PANTHER" id="PTHR45941:SF1">
    <property type="entry name" value="ALPHA-N-ACETYLGALACTOSAMINIDE ALPHA-2,6-SIALYLTRANSFERASE 1"/>
    <property type="match status" value="1"/>
</dbReference>
<protein>
    <recommendedName>
        <fullName evidence="14">alpha-N-acetylgalactosaminide alpha-2,6-sialyltransferase</fullName>
        <ecNumber evidence="14">2.4.3.3</ecNumber>
    </recommendedName>
</protein>
<evidence type="ECO:0000256" key="13">
    <source>
        <dbReference type="ARBA" id="ARBA00036348"/>
    </source>
</evidence>
<evidence type="ECO:0000313" key="19">
    <source>
        <dbReference type="Proteomes" id="UP000566314"/>
    </source>
</evidence>
<dbReference type="GO" id="GO:0001665">
    <property type="term" value="F:alpha-N-acetylgalactosaminide alpha-2,6-sialyltransferase activity"/>
    <property type="evidence" value="ECO:0007669"/>
    <property type="project" value="UniProtKB-EC"/>
</dbReference>
<evidence type="ECO:0000256" key="15">
    <source>
        <dbReference type="ARBA" id="ARBA00050664"/>
    </source>
</evidence>
<keyword evidence="9" id="KW-0333">Golgi apparatus</keyword>
<feature type="non-terminal residue" evidence="18">
    <location>
        <position position="1"/>
    </location>
</feature>
<comment type="caution">
    <text evidence="18">The sequence shown here is derived from an EMBL/GenBank/DDBJ whole genome shotgun (WGS) entry which is preliminary data.</text>
</comment>
<keyword evidence="4 18" id="KW-0328">Glycosyltransferase</keyword>
<comment type="catalytic activity">
    <reaction evidence="15">
        <text>a 3-O-[N-acetyl-alpha-neuraminyl-(2-&gt;3)-beta-D-galactosyl-(1-&gt;3)-N-acetyl-alpha-D-galactosaminyl]-L-threonyl-[protein] + CMP-N-acetyl-beta-neuraminate = a 3-O-{alpha-Neu5Ac-(2-&gt;3)-beta-D-Gal-(1-&gt;3)-[alpha-Neu5Ac-(2-&gt;6)]-alpha-D-GalNAc}-L-threonyl-[protein] + CMP + H(+)</text>
        <dbReference type="Rhea" id="RHEA:81659"/>
        <dbReference type="Rhea" id="RHEA-COMP:14417"/>
        <dbReference type="Rhea" id="RHEA-COMP:16763"/>
        <dbReference type="ChEBI" id="CHEBI:15378"/>
        <dbReference type="ChEBI" id="CHEBI:57812"/>
        <dbReference type="ChEBI" id="CHEBI:60377"/>
        <dbReference type="ChEBI" id="CHEBI:139598"/>
        <dbReference type="ChEBI" id="CHEBI:156398"/>
    </reaction>
    <physiologicalReaction direction="left-to-right" evidence="15">
        <dbReference type="Rhea" id="RHEA:81660"/>
    </physiologicalReaction>
</comment>
<dbReference type="InterPro" id="IPR001675">
    <property type="entry name" value="Glyco_trans_29"/>
</dbReference>
<comment type="subcellular location">
    <subcellularLocation>
        <location evidence="1">Golgi apparatus membrane</location>
        <topology evidence="1">Single-pass type II membrane protein</topology>
    </subcellularLocation>
</comment>
<dbReference type="InterPro" id="IPR038578">
    <property type="entry name" value="GT29-like_sf"/>
</dbReference>
<evidence type="ECO:0000256" key="10">
    <source>
        <dbReference type="ARBA" id="ARBA00023136"/>
    </source>
</evidence>
<comment type="similarity">
    <text evidence="3">Belongs to the glycosyltransferase 29 family.</text>
</comment>